<name>A0A1Y1V3A9_9FUNG</name>
<comment type="caution">
    <text evidence="2">The sequence shown here is derived from an EMBL/GenBank/DDBJ whole genome shotgun (WGS) entry which is preliminary data.</text>
</comment>
<reference evidence="2 3" key="1">
    <citation type="submission" date="2016-08" db="EMBL/GenBank/DDBJ databases">
        <title>Genomes of anaerobic fungi encode conserved fungal cellulosomes for biomass hydrolysis.</title>
        <authorList>
            <consortium name="DOE Joint Genome Institute"/>
            <person name="Haitjema C.H."/>
            <person name="Gilmore S.P."/>
            <person name="Henske J.K."/>
            <person name="Solomon K.V."/>
            <person name="De Groot R."/>
            <person name="Kuo A."/>
            <person name="Mondo S.J."/>
            <person name="Salamov A.A."/>
            <person name="Labutti K."/>
            <person name="Zhao Z."/>
            <person name="Chiniquy J."/>
            <person name="Barry K."/>
            <person name="Brewer H.M."/>
            <person name="Purvine S.O."/>
            <person name="Wright A.T."/>
            <person name="Boxma B."/>
            <person name="Van Alen T."/>
            <person name="Hackstein J.H."/>
            <person name="Baker S.E."/>
            <person name="Grigoriev I.V."/>
            <person name="O'Malley M.A."/>
        </authorList>
    </citation>
    <scope>NUCLEOTIDE SEQUENCE [LARGE SCALE GENOMIC DNA]</scope>
    <source>
        <strain evidence="3">finn</strain>
    </source>
</reference>
<dbReference type="AlphaFoldDB" id="A0A1Y1V3A9"/>
<protein>
    <submittedName>
        <fullName evidence="2">Uncharacterized protein</fullName>
    </submittedName>
</protein>
<accession>A0A1Y1V3A9</accession>
<sequence length="163" mass="18592">MFIASKIPSLNIEYLKDFNLYQCYEKNPSKEDIYKVEKSFYNRISGIIARPNSPDYIKEFFMDVLNDSNFKTIDKFSDELLDKNPLDTTTISGSDSDSDSGSGSDSATTVTNPINDKVMEDASKVNNNEENNLNKKRKNPNESYSETVLYKRVDQRNGKKISP</sequence>
<evidence type="ECO:0000256" key="1">
    <source>
        <dbReference type="SAM" id="MobiDB-lite"/>
    </source>
</evidence>
<feature type="region of interest" description="Disordered" evidence="1">
    <location>
        <begin position="83"/>
        <end position="163"/>
    </location>
</feature>
<dbReference type="EMBL" id="MCFH01000039">
    <property type="protein sequence ID" value="ORX45641.1"/>
    <property type="molecule type" value="Genomic_DNA"/>
</dbReference>
<reference evidence="2 3" key="2">
    <citation type="submission" date="2016-08" db="EMBL/GenBank/DDBJ databases">
        <title>Pervasive Adenine N6-methylation of Active Genes in Fungi.</title>
        <authorList>
            <consortium name="DOE Joint Genome Institute"/>
            <person name="Mondo S.J."/>
            <person name="Dannebaum R.O."/>
            <person name="Kuo R.C."/>
            <person name="Labutti K."/>
            <person name="Haridas S."/>
            <person name="Kuo A."/>
            <person name="Salamov A."/>
            <person name="Ahrendt S.R."/>
            <person name="Lipzen A."/>
            <person name="Sullivan W."/>
            <person name="Andreopoulos W.B."/>
            <person name="Clum A."/>
            <person name="Lindquist E."/>
            <person name="Daum C."/>
            <person name="Ramamoorthy G.K."/>
            <person name="Gryganskyi A."/>
            <person name="Culley D."/>
            <person name="Magnuson J.K."/>
            <person name="James T.Y."/>
            <person name="O'Malley M.A."/>
            <person name="Stajich J.E."/>
            <person name="Spatafora J.W."/>
            <person name="Visel A."/>
            <person name="Grigoriev I.V."/>
        </authorList>
    </citation>
    <scope>NUCLEOTIDE SEQUENCE [LARGE SCALE GENOMIC DNA]</scope>
    <source>
        <strain evidence="3">finn</strain>
    </source>
</reference>
<organism evidence="2 3">
    <name type="scientific">Piromyces finnis</name>
    <dbReference type="NCBI Taxonomy" id="1754191"/>
    <lineage>
        <taxon>Eukaryota</taxon>
        <taxon>Fungi</taxon>
        <taxon>Fungi incertae sedis</taxon>
        <taxon>Chytridiomycota</taxon>
        <taxon>Chytridiomycota incertae sedis</taxon>
        <taxon>Neocallimastigomycetes</taxon>
        <taxon>Neocallimastigales</taxon>
        <taxon>Neocallimastigaceae</taxon>
        <taxon>Piromyces</taxon>
    </lineage>
</organism>
<feature type="compositionally biased region" description="Low complexity" evidence="1">
    <location>
        <begin position="92"/>
        <end position="106"/>
    </location>
</feature>
<evidence type="ECO:0000313" key="3">
    <source>
        <dbReference type="Proteomes" id="UP000193719"/>
    </source>
</evidence>
<gene>
    <name evidence="2" type="ORF">BCR36DRAFT_456880</name>
</gene>
<keyword evidence="3" id="KW-1185">Reference proteome</keyword>
<dbReference type="Proteomes" id="UP000193719">
    <property type="component" value="Unassembled WGS sequence"/>
</dbReference>
<proteinExistence type="predicted"/>
<evidence type="ECO:0000313" key="2">
    <source>
        <dbReference type="EMBL" id="ORX45641.1"/>
    </source>
</evidence>